<dbReference type="SUPFAM" id="SSF52047">
    <property type="entry name" value="RNI-like"/>
    <property type="match status" value="1"/>
</dbReference>
<dbReference type="Proteomes" id="UP000054166">
    <property type="component" value="Unassembled WGS sequence"/>
</dbReference>
<sequence length="444" mass="49308">MAPLVEDAERIVDRLPTSRGECRRARHLVLQQPDASITDLDVANILHACPHLHSIDLSGIPETSDRTIVELASSAHILQGIDLTGCKQVTDVGILELTAKSLPLEWIHLNGVVGITDPSVSAIAKSCSRLVELELCDLPLLTAVPVRDLWSFSRKLRTLRLARCTLLPDKAFPSAVNPANELETEKPLPPTPITWLEELPPLILRHTAENLRILDLGYCTKITDDAVAGIVAHAPRIQSLVLSGCVALTDKALDSICRLGDNLDTLMLAHVTKITDRAVVNLARSCTNLRSADFAFCRHLTDLAVFELAGLPNLQRLSLVRVQKLTDNAVFFLAEHATKLERLHLSYCDRLSLLAVQHLLQKLDKLQHLTATGIPAFKRKGIKRFSDPPPSNYDTDQQSAFRVFSGANVLGLRQFLDKEQLRRRDSETNNFKFIPRADDKLDLY</sequence>
<reference evidence="3" key="2">
    <citation type="submission" date="2015-01" db="EMBL/GenBank/DDBJ databases">
        <title>Evolutionary Origins and Diversification of the Mycorrhizal Mutualists.</title>
        <authorList>
            <consortium name="DOE Joint Genome Institute"/>
            <consortium name="Mycorrhizal Genomics Consortium"/>
            <person name="Kohler A."/>
            <person name="Kuo A."/>
            <person name="Nagy L.G."/>
            <person name="Floudas D."/>
            <person name="Copeland A."/>
            <person name="Barry K.W."/>
            <person name="Cichocki N."/>
            <person name="Veneault-Fourrey C."/>
            <person name="LaButti K."/>
            <person name="Lindquist E.A."/>
            <person name="Lipzen A."/>
            <person name="Lundell T."/>
            <person name="Morin E."/>
            <person name="Murat C."/>
            <person name="Riley R."/>
            <person name="Ohm R."/>
            <person name="Sun H."/>
            <person name="Tunlid A."/>
            <person name="Henrissat B."/>
            <person name="Grigoriev I.V."/>
            <person name="Hibbett D.S."/>
            <person name="Martin F."/>
        </authorList>
    </citation>
    <scope>NUCLEOTIDE SEQUENCE [LARGE SCALE GENOMIC DNA]</scope>
    <source>
        <strain evidence="3">F 1598</strain>
    </source>
</reference>
<dbReference type="Pfam" id="PF13516">
    <property type="entry name" value="LRR_6"/>
    <property type="match status" value="1"/>
</dbReference>
<dbReference type="STRING" id="765440.A0A0C3GJY5"/>
<name>A0A0C3GJY5_PILCF</name>
<dbReference type="InterPro" id="IPR032675">
    <property type="entry name" value="LRR_dom_sf"/>
</dbReference>
<feature type="domain" description="F-box/LRR-repeat protein 15-like leucin rich repeat" evidence="1">
    <location>
        <begin position="87"/>
        <end position="168"/>
    </location>
</feature>
<keyword evidence="3" id="KW-1185">Reference proteome</keyword>
<evidence type="ECO:0000259" key="1">
    <source>
        <dbReference type="Pfam" id="PF25372"/>
    </source>
</evidence>
<dbReference type="InterPro" id="IPR001611">
    <property type="entry name" value="Leu-rich_rpt"/>
</dbReference>
<dbReference type="SMART" id="SM00367">
    <property type="entry name" value="LRR_CC"/>
    <property type="match status" value="11"/>
</dbReference>
<dbReference type="PANTHER" id="PTHR13318">
    <property type="entry name" value="PARTNER OF PAIRED, ISOFORM B-RELATED"/>
    <property type="match status" value="1"/>
</dbReference>
<evidence type="ECO:0000313" key="2">
    <source>
        <dbReference type="EMBL" id="KIM90956.1"/>
    </source>
</evidence>
<dbReference type="Gene3D" id="3.80.10.10">
    <property type="entry name" value="Ribonuclease Inhibitor"/>
    <property type="match status" value="2"/>
</dbReference>
<evidence type="ECO:0000313" key="3">
    <source>
        <dbReference type="Proteomes" id="UP000054166"/>
    </source>
</evidence>
<dbReference type="InParanoid" id="A0A0C3GJY5"/>
<dbReference type="Pfam" id="PF25372">
    <property type="entry name" value="DUF7885"/>
    <property type="match status" value="1"/>
</dbReference>
<dbReference type="EMBL" id="KN832972">
    <property type="protein sequence ID" value="KIM90956.1"/>
    <property type="molecule type" value="Genomic_DNA"/>
</dbReference>
<proteinExistence type="predicted"/>
<protein>
    <recommendedName>
        <fullName evidence="1">F-box/LRR-repeat protein 15-like leucin rich repeat domain-containing protein</fullName>
    </recommendedName>
</protein>
<dbReference type="InterPro" id="IPR057207">
    <property type="entry name" value="FBXL15_LRR"/>
</dbReference>
<organism evidence="2 3">
    <name type="scientific">Piloderma croceum (strain F 1598)</name>
    <dbReference type="NCBI Taxonomy" id="765440"/>
    <lineage>
        <taxon>Eukaryota</taxon>
        <taxon>Fungi</taxon>
        <taxon>Dikarya</taxon>
        <taxon>Basidiomycota</taxon>
        <taxon>Agaricomycotina</taxon>
        <taxon>Agaricomycetes</taxon>
        <taxon>Agaricomycetidae</taxon>
        <taxon>Atheliales</taxon>
        <taxon>Atheliaceae</taxon>
        <taxon>Piloderma</taxon>
    </lineage>
</organism>
<dbReference type="InterPro" id="IPR006553">
    <property type="entry name" value="Leu-rich_rpt_Cys-con_subtyp"/>
</dbReference>
<accession>A0A0C3GJY5</accession>
<dbReference type="GO" id="GO:0019005">
    <property type="term" value="C:SCF ubiquitin ligase complex"/>
    <property type="evidence" value="ECO:0007669"/>
    <property type="project" value="TreeGrafter"/>
</dbReference>
<dbReference type="OrthoDB" id="10257471at2759"/>
<dbReference type="AlphaFoldDB" id="A0A0C3GJY5"/>
<reference evidence="2 3" key="1">
    <citation type="submission" date="2014-04" db="EMBL/GenBank/DDBJ databases">
        <authorList>
            <consortium name="DOE Joint Genome Institute"/>
            <person name="Kuo A."/>
            <person name="Tarkka M."/>
            <person name="Buscot F."/>
            <person name="Kohler A."/>
            <person name="Nagy L.G."/>
            <person name="Floudas D."/>
            <person name="Copeland A."/>
            <person name="Barry K.W."/>
            <person name="Cichocki N."/>
            <person name="Veneault-Fourrey C."/>
            <person name="LaButti K."/>
            <person name="Lindquist E.A."/>
            <person name="Lipzen A."/>
            <person name="Lundell T."/>
            <person name="Morin E."/>
            <person name="Murat C."/>
            <person name="Sun H."/>
            <person name="Tunlid A."/>
            <person name="Henrissat B."/>
            <person name="Grigoriev I.V."/>
            <person name="Hibbett D.S."/>
            <person name="Martin F."/>
            <person name="Nordberg H.P."/>
            <person name="Cantor M.N."/>
            <person name="Hua S.X."/>
        </authorList>
    </citation>
    <scope>NUCLEOTIDE SEQUENCE [LARGE SCALE GENOMIC DNA]</scope>
    <source>
        <strain evidence="2 3">F 1598</strain>
    </source>
</reference>
<gene>
    <name evidence="2" type="ORF">PILCRDRAFT_1192</name>
</gene>
<dbReference type="HOGENOM" id="CLU_010840_0_0_1"/>
<dbReference type="GO" id="GO:0031146">
    <property type="term" value="P:SCF-dependent proteasomal ubiquitin-dependent protein catabolic process"/>
    <property type="evidence" value="ECO:0007669"/>
    <property type="project" value="TreeGrafter"/>
</dbReference>